<protein>
    <submittedName>
        <fullName evidence="2">Uncharacterized protein</fullName>
    </submittedName>
</protein>
<evidence type="ECO:0000313" key="3">
    <source>
        <dbReference type="Proteomes" id="UP000245697"/>
    </source>
</evidence>
<accession>A0A316FG61</accession>
<dbReference type="Proteomes" id="UP000245697">
    <property type="component" value="Unassembled WGS sequence"/>
</dbReference>
<organism evidence="2 3">
    <name type="scientific">Actinoplanes xinjiangensis</name>
    <dbReference type="NCBI Taxonomy" id="512350"/>
    <lineage>
        <taxon>Bacteria</taxon>
        <taxon>Bacillati</taxon>
        <taxon>Actinomycetota</taxon>
        <taxon>Actinomycetes</taxon>
        <taxon>Micromonosporales</taxon>
        <taxon>Micromonosporaceae</taxon>
        <taxon>Actinoplanes</taxon>
    </lineage>
</organism>
<evidence type="ECO:0000313" key="2">
    <source>
        <dbReference type="EMBL" id="PWK47052.1"/>
    </source>
</evidence>
<evidence type="ECO:0000256" key="1">
    <source>
        <dbReference type="SAM" id="MobiDB-lite"/>
    </source>
</evidence>
<name>A0A316FG61_9ACTN</name>
<feature type="region of interest" description="Disordered" evidence="1">
    <location>
        <begin position="20"/>
        <end position="43"/>
    </location>
</feature>
<proteinExistence type="predicted"/>
<sequence length="43" mass="4512">MTVVARRGPIASDRLRTVADPSNVIDGPPNIDRAVRTGEPVAA</sequence>
<keyword evidence="3" id="KW-1185">Reference proteome</keyword>
<dbReference type="AlphaFoldDB" id="A0A316FG61"/>
<comment type="caution">
    <text evidence="2">The sequence shown here is derived from an EMBL/GenBank/DDBJ whole genome shotgun (WGS) entry which is preliminary data.</text>
</comment>
<dbReference type="EMBL" id="QGGR01000008">
    <property type="protein sequence ID" value="PWK47052.1"/>
    <property type="molecule type" value="Genomic_DNA"/>
</dbReference>
<gene>
    <name evidence="2" type="ORF">BC793_108166</name>
</gene>
<reference evidence="2 3" key="1">
    <citation type="submission" date="2018-05" db="EMBL/GenBank/DDBJ databases">
        <title>Genomic Encyclopedia of Archaeal and Bacterial Type Strains, Phase II (KMG-II): from individual species to whole genera.</title>
        <authorList>
            <person name="Goeker M."/>
        </authorList>
    </citation>
    <scope>NUCLEOTIDE SEQUENCE [LARGE SCALE GENOMIC DNA]</scope>
    <source>
        <strain evidence="2 3">DSM 45184</strain>
    </source>
</reference>